<comment type="caution">
    <text evidence="5">The sequence shown here is derived from an EMBL/GenBank/DDBJ whole genome shotgun (WGS) entry which is preliminary data.</text>
</comment>
<dbReference type="SUPFAM" id="SSF51197">
    <property type="entry name" value="Clavaminate synthase-like"/>
    <property type="match status" value="1"/>
</dbReference>
<keyword evidence="2" id="KW-0847">Vitamin C</keyword>
<feature type="domain" description="Fe2OG dioxygenase" evidence="4">
    <location>
        <begin position="5"/>
        <end position="103"/>
    </location>
</feature>
<reference evidence="5" key="2">
    <citation type="journal article" date="2023" name="Int. J. Mol. Sci.">
        <title>De Novo Assembly and Annotation of 11 Diverse Shrub Willow (Salix) Genomes Reveals Novel Gene Organization in Sex-Linked Regions.</title>
        <authorList>
            <person name="Hyden B."/>
            <person name="Feng K."/>
            <person name="Yates T.B."/>
            <person name="Jawdy S."/>
            <person name="Cereghino C."/>
            <person name="Smart L.B."/>
            <person name="Muchero W."/>
        </authorList>
    </citation>
    <scope>NUCLEOTIDE SEQUENCE [LARGE SCALE GENOMIC DNA]</scope>
    <source>
        <tissue evidence="5">Shoot tip</tissue>
    </source>
</reference>
<dbReference type="PROSITE" id="PS51471">
    <property type="entry name" value="FE2OG_OXY"/>
    <property type="match status" value="1"/>
</dbReference>
<dbReference type="OrthoDB" id="288590at2759"/>
<keyword evidence="3" id="KW-0408">Iron</keyword>
<dbReference type="AlphaFoldDB" id="A0A9Q0ZYU9"/>
<dbReference type="GO" id="GO:0031418">
    <property type="term" value="F:L-ascorbic acid binding"/>
    <property type="evidence" value="ECO:0007669"/>
    <property type="project" value="UniProtKB-KW"/>
</dbReference>
<evidence type="ECO:0000313" key="5">
    <source>
        <dbReference type="EMBL" id="KAJ6751706.1"/>
    </source>
</evidence>
<dbReference type="Proteomes" id="UP001151529">
    <property type="component" value="Chromosome 16"/>
</dbReference>
<gene>
    <name evidence="5" type="ORF">OIU85_002161</name>
</gene>
<dbReference type="InterPro" id="IPR027443">
    <property type="entry name" value="IPNS-like_sf"/>
</dbReference>
<evidence type="ECO:0000256" key="2">
    <source>
        <dbReference type="ARBA" id="ARBA00022896"/>
    </source>
</evidence>
<keyword evidence="6" id="KW-1185">Reference proteome</keyword>
<dbReference type="InterPro" id="IPR044861">
    <property type="entry name" value="IPNS-like_FE2OG_OXY"/>
</dbReference>
<evidence type="ECO:0000256" key="3">
    <source>
        <dbReference type="ARBA" id="ARBA00023004"/>
    </source>
</evidence>
<keyword evidence="1" id="KW-0479">Metal-binding</keyword>
<dbReference type="InterPro" id="IPR005123">
    <property type="entry name" value="Oxoglu/Fe-dep_dioxygenase_dom"/>
</dbReference>
<evidence type="ECO:0000259" key="4">
    <source>
        <dbReference type="PROSITE" id="PS51471"/>
    </source>
</evidence>
<accession>A0A9Q0ZYU9</accession>
<reference evidence="5" key="1">
    <citation type="submission" date="2022-11" db="EMBL/GenBank/DDBJ databases">
        <authorList>
            <person name="Hyden B.L."/>
            <person name="Feng K."/>
            <person name="Yates T."/>
            <person name="Jawdy S."/>
            <person name="Smart L.B."/>
            <person name="Muchero W."/>
        </authorList>
    </citation>
    <scope>NUCLEOTIDE SEQUENCE</scope>
    <source>
        <tissue evidence="5">Shoot tip</tissue>
    </source>
</reference>
<protein>
    <recommendedName>
        <fullName evidence="4">Fe2OG dioxygenase domain-containing protein</fullName>
    </recommendedName>
</protein>
<dbReference type="Pfam" id="PF03171">
    <property type="entry name" value="2OG-FeII_Oxy"/>
    <property type="match status" value="1"/>
</dbReference>
<dbReference type="InterPro" id="IPR050295">
    <property type="entry name" value="Plant_2OG-oxidoreductases"/>
</dbReference>
<dbReference type="EMBL" id="JAPFFL010000001">
    <property type="protein sequence ID" value="KAJ6751706.1"/>
    <property type="molecule type" value="Genomic_DNA"/>
</dbReference>
<organism evidence="5 6">
    <name type="scientific">Salix viminalis</name>
    <name type="common">Common osier</name>
    <name type="synonym">Basket willow</name>
    <dbReference type="NCBI Taxonomy" id="40686"/>
    <lineage>
        <taxon>Eukaryota</taxon>
        <taxon>Viridiplantae</taxon>
        <taxon>Streptophyta</taxon>
        <taxon>Embryophyta</taxon>
        <taxon>Tracheophyta</taxon>
        <taxon>Spermatophyta</taxon>
        <taxon>Magnoliopsida</taxon>
        <taxon>eudicotyledons</taxon>
        <taxon>Gunneridae</taxon>
        <taxon>Pentapetalae</taxon>
        <taxon>rosids</taxon>
        <taxon>fabids</taxon>
        <taxon>Malpighiales</taxon>
        <taxon>Salicaceae</taxon>
        <taxon>Saliceae</taxon>
        <taxon>Salix</taxon>
    </lineage>
</organism>
<evidence type="ECO:0000313" key="6">
    <source>
        <dbReference type="Proteomes" id="UP001151529"/>
    </source>
</evidence>
<dbReference type="Gene3D" id="2.60.120.330">
    <property type="entry name" value="B-lactam Antibiotic, Isopenicillin N Synthase, Chain"/>
    <property type="match status" value="1"/>
</dbReference>
<name>A0A9Q0ZYU9_SALVM</name>
<dbReference type="PANTHER" id="PTHR47991">
    <property type="entry name" value="OXOGLUTARATE/IRON-DEPENDENT DIOXYGENASE"/>
    <property type="match status" value="1"/>
</dbReference>
<proteinExistence type="predicted"/>
<evidence type="ECO:0000256" key="1">
    <source>
        <dbReference type="ARBA" id="ARBA00022723"/>
    </source>
</evidence>
<dbReference type="GO" id="GO:0046872">
    <property type="term" value="F:metal ion binding"/>
    <property type="evidence" value="ECO:0007669"/>
    <property type="project" value="UniProtKB-KW"/>
</dbReference>
<sequence>MFEEGCQMMRMNYYPPCPQPELVIGLDSHSDAVGLTILLQVNEMEGLQVRKSGRWIPVEPLPNAFVLNIGDMLEIVTNGIYRSTEHRAAVNSVKRATIYWHLLQPQSRWRNGSCTKPCYSTDSGCLSESWSCGFLQGLFFS</sequence>